<dbReference type="Gene3D" id="3.40.50.1820">
    <property type="entry name" value="alpha/beta hydrolase"/>
    <property type="match status" value="1"/>
</dbReference>
<dbReference type="Proteomes" id="UP000281192">
    <property type="component" value="Chromosome"/>
</dbReference>
<protein>
    <recommendedName>
        <fullName evidence="3">Peptidase S9 prolyl oligopeptidase catalytic domain-containing protein</fullName>
    </recommendedName>
</protein>
<dbReference type="EMBL" id="CP026100">
    <property type="protein sequence ID" value="AYV48271.1"/>
    <property type="molecule type" value="Genomic_DNA"/>
</dbReference>
<reference evidence="5 6" key="1">
    <citation type="submission" date="2017-12" db="EMBL/GenBank/DDBJ databases">
        <title>The genome sequence of Caulobacter flavus CGMCC1 15093.</title>
        <authorList>
            <person name="Gao J."/>
            <person name="Mao X."/>
            <person name="Sun J."/>
        </authorList>
    </citation>
    <scope>NUCLEOTIDE SEQUENCE [LARGE SCALE GENOMIC DNA]</scope>
    <source>
        <strain evidence="5 6">CGMCC1 15093</strain>
    </source>
</reference>
<sequence>MRKLLSCAALGLVLMACCAASRPYTIDDLLNLQEFNGVSIDPTERWLVIDTLKPRPQAGRYDYLQGPKAARGRPLLVDLAHPGSAEPFLPATEGMGYTPGPFSPDGARLAVYRHKDDLWELGVVTLATRQVRWMGVSPDIPLWGSGVQWRSNFELVLLGLAPGDLPAEIRRGRQAKHRLETGWAATAAGMSPSYTRVGSGRYAGDRDLPPPKSLLRINVLTGEAKSLASGQFKDIEISPGGRFAAAIEAGAPTQPDANHPPRMIDFEGRRTRLAIFDLSDGTATRPTPLEVLPSLLSWSTDNRLLIFTRADDQEWPDGQLQEFDARNGKLISLTSPRIRAEVTMPSRELGYSVVQAGWNGANAIALAREPGARRADWYALGPQHAINLTRSLPADPAAAAAAPDGLYVQSGDDVWRVRSGATARIGKSSRLMFTPRIDGGARAPLVNLTANAVWLQSSKSGSRSVRRLGDRKTLSLPPAAQEERPLVMTRHGAVSSTTNPHGVRTFAVTSQQGRAKILTLNPGLDGVQLPDRQPLKHKTGDGKTLTSWLYTPAGLKPGERAPLVVLTYPHVDQPEPPYAGLPSAASLMLSTNLFVASGYAVLDASYQRDPNSHDPGEGFTQALLDAADAAIATGKVDPDRMALAGHSFGAYATMLSVTRTTRFKAAVAAMGPSDLASFMMTPPPHYRSVPEDGMPPAFMFSWGETGQANLGVPPWEAPERYVRNSPVYQAGTVTTPILIVGADQEWGSVGQGEEMFSALWRQNKDAKLLTFWGETHVFESPANIRAYWAEMLAFLDPLIGPASRAGAASEANLNSQVLTQASTASRSNTSP</sequence>
<dbReference type="InterPro" id="IPR001375">
    <property type="entry name" value="Peptidase_S9_cat"/>
</dbReference>
<dbReference type="AlphaFoldDB" id="A0A2N5CL49"/>
<dbReference type="InterPro" id="IPR029058">
    <property type="entry name" value="AB_hydrolase_fold"/>
</dbReference>
<dbReference type="SUPFAM" id="SSF53474">
    <property type="entry name" value="alpha/beta-Hydrolases"/>
    <property type="match status" value="1"/>
</dbReference>
<dbReference type="GO" id="GO:0004252">
    <property type="term" value="F:serine-type endopeptidase activity"/>
    <property type="evidence" value="ECO:0007669"/>
    <property type="project" value="TreeGrafter"/>
</dbReference>
<evidence type="ECO:0000313" key="7">
    <source>
        <dbReference type="Proteomes" id="UP000281192"/>
    </source>
</evidence>
<dbReference type="GO" id="GO:0006508">
    <property type="term" value="P:proteolysis"/>
    <property type="evidence" value="ECO:0007669"/>
    <property type="project" value="InterPro"/>
</dbReference>
<gene>
    <name evidence="4" type="ORF">C1707_19505</name>
    <name evidence="5" type="ORF">CFHF_24875</name>
</gene>
<dbReference type="SUPFAM" id="SSF82171">
    <property type="entry name" value="DPP6 N-terminal domain-like"/>
    <property type="match status" value="1"/>
</dbReference>
<evidence type="ECO:0000256" key="2">
    <source>
        <dbReference type="SAM" id="SignalP"/>
    </source>
</evidence>
<feature type="signal peptide" evidence="2">
    <location>
        <begin position="1"/>
        <end position="19"/>
    </location>
</feature>
<reference evidence="4 7" key="2">
    <citation type="submission" date="2018-01" db="EMBL/GenBank/DDBJ databases">
        <title>Complete genome sequence of Caulobacter flavus RHGG3.</title>
        <authorList>
            <person name="Yang E."/>
        </authorList>
    </citation>
    <scope>NUCLEOTIDE SEQUENCE [LARGE SCALE GENOMIC DNA]</scope>
    <source>
        <strain evidence="4 7">RHGG3</strain>
    </source>
</reference>
<dbReference type="Proteomes" id="UP000234483">
    <property type="component" value="Unassembled WGS sequence"/>
</dbReference>
<evidence type="ECO:0000313" key="4">
    <source>
        <dbReference type="EMBL" id="AYV48271.1"/>
    </source>
</evidence>
<feature type="chain" id="PRO_5044577605" description="Peptidase S9 prolyl oligopeptidase catalytic domain-containing protein" evidence="2">
    <location>
        <begin position="20"/>
        <end position="831"/>
    </location>
</feature>
<proteinExistence type="predicted"/>
<accession>A0A2N5CL49</accession>
<keyword evidence="1" id="KW-0378">Hydrolase</keyword>
<evidence type="ECO:0000259" key="3">
    <source>
        <dbReference type="Pfam" id="PF00326"/>
    </source>
</evidence>
<evidence type="ECO:0000313" key="6">
    <source>
        <dbReference type="Proteomes" id="UP000234483"/>
    </source>
</evidence>
<dbReference type="RefSeq" id="WP_101715610.1">
    <property type="nucleotide sequence ID" value="NZ_CP026100.1"/>
</dbReference>
<dbReference type="PANTHER" id="PTHR42776:SF27">
    <property type="entry name" value="DIPEPTIDYL PEPTIDASE FAMILY MEMBER 6"/>
    <property type="match status" value="1"/>
</dbReference>
<dbReference type="KEGG" id="cfh:C1707_19505"/>
<feature type="domain" description="Peptidase S9 prolyl oligopeptidase catalytic" evidence="3">
    <location>
        <begin position="620"/>
        <end position="799"/>
    </location>
</feature>
<dbReference type="PROSITE" id="PS51257">
    <property type="entry name" value="PROKAR_LIPOPROTEIN"/>
    <property type="match status" value="1"/>
</dbReference>
<keyword evidence="2" id="KW-0732">Signal</keyword>
<dbReference type="OrthoDB" id="7201746at2"/>
<organism evidence="5 6">
    <name type="scientific">Caulobacter flavus</name>
    <dbReference type="NCBI Taxonomy" id="1679497"/>
    <lineage>
        <taxon>Bacteria</taxon>
        <taxon>Pseudomonadati</taxon>
        <taxon>Pseudomonadota</taxon>
        <taxon>Alphaproteobacteria</taxon>
        <taxon>Caulobacterales</taxon>
        <taxon>Caulobacteraceae</taxon>
        <taxon>Caulobacter</taxon>
    </lineage>
</organism>
<evidence type="ECO:0000313" key="5">
    <source>
        <dbReference type="EMBL" id="PLR06431.1"/>
    </source>
</evidence>
<dbReference type="PANTHER" id="PTHR42776">
    <property type="entry name" value="SERINE PEPTIDASE S9 FAMILY MEMBER"/>
    <property type="match status" value="1"/>
</dbReference>
<name>A0A2N5CL49_9CAUL</name>
<keyword evidence="7" id="KW-1185">Reference proteome</keyword>
<dbReference type="EMBL" id="PJRQ01000052">
    <property type="protein sequence ID" value="PLR06431.1"/>
    <property type="molecule type" value="Genomic_DNA"/>
</dbReference>
<evidence type="ECO:0000256" key="1">
    <source>
        <dbReference type="ARBA" id="ARBA00022801"/>
    </source>
</evidence>
<dbReference type="Pfam" id="PF00326">
    <property type="entry name" value="Peptidase_S9"/>
    <property type="match status" value="1"/>
</dbReference>